<evidence type="ECO:0000259" key="1">
    <source>
        <dbReference type="SMART" id="SM00244"/>
    </source>
</evidence>
<feature type="domain" description="Band 7" evidence="1">
    <location>
        <begin position="5"/>
        <end position="178"/>
    </location>
</feature>
<keyword evidence="3" id="KW-1185">Reference proteome</keyword>
<gene>
    <name evidence="2" type="ORF">SLEP1_g20273</name>
</gene>
<dbReference type="PANTHER" id="PTHR43327:SF31">
    <property type="entry name" value="HYPERSENSITIVE-INDUCED RESPONSE PROTEIN 2"/>
    <property type="match status" value="1"/>
</dbReference>
<dbReference type="GO" id="GO:0005739">
    <property type="term" value="C:mitochondrion"/>
    <property type="evidence" value="ECO:0007669"/>
    <property type="project" value="TreeGrafter"/>
</dbReference>
<proteinExistence type="predicted"/>
<evidence type="ECO:0000313" key="2">
    <source>
        <dbReference type="EMBL" id="GKV08671.1"/>
    </source>
</evidence>
<comment type="caution">
    <text evidence="2">The sequence shown here is derived from an EMBL/GenBank/DDBJ whole genome shotgun (WGS) entry which is preliminary data.</text>
</comment>
<dbReference type="AlphaFoldDB" id="A0AAV5J866"/>
<dbReference type="SMART" id="SM00244">
    <property type="entry name" value="PHB"/>
    <property type="match status" value="1"/>
</dbReference>
<evidence type="ECO:0000313" key="3">
    <source>
        <dbReference type="Proteomes" id="UP001054252"/>
    </source>
</evidence>
<dbReference type="InterPro" id="IPR050710">
    <property type="entry name" value="Band7/mec-2_domain"/>
</dbReference>
<name>A0AAV5J866_9ROSI</name>
<sequence>MGQALGCVQVQESNVAIVEKCGKFKDVLEPGYHCVPWCLGYNLVGKIPLGLQLLEVRCETKTEDNVFVTVFASVQYRSSVLKEKEREEDKKKAKKAFYDLPLTSAKAQIRACVLDVIRDRVTKKDLKTAFNEMEEIAGDVTKKLNQPPISDNGYEIVQTLILDIDPDVKVKAAMNDKFAADIKNKETIERADAEKTLQIKRAEGEAESKKKSGLGIAKQRKAIIDGLNESVHAFTERVSGTTGKDVMDMELATQYFDTMKEMGTSSKASHVFIMHGPDAVKDIATELRDSIIEGDTCKK</sequence>
<dbReference type="Proteomes" id="UP001054252">
    <property type="component" value="Unassembled WGS sequence"/>
</dbReference>
<dbReference type="Pfam" id="PF01145">
    <property type="entry name" value="Band_7"/>
    <property type="match status" value="1"/>
</dbReference>
<dbReference type="InterPro" id="IPR036013">
    <property type="entry name" value="Band_7/SPFH_dom_sf"/>
</dbReference>
<accession>A0AAV5J866</accession>
<dbReference type="CDD" id="cd03407">
    <property type="entry name" value="SPFH_like_u4"/>
    <property type="match status" value="1"/>
</dbReference>
<protein>
    <recommendedName>
        <fullName evidence="1">Band 7 domain-containing protein</fullName>
    </recommendedName>
</protein>
<dbReference type="SUPFAM" id="SSF117892">
    <property type="entry name" value="Band 7/SPFH domain"/>
    <property type="match status" value="1"/>
</dbReference>
<dbReference type="InterPro" id="IPR001107">
    <property type="entry name" value="Band_7"/>
</dbReference>
<dbReference type="Gene3D" id="3.30.479.30">
    <property type="entry name" value="Band 7 domain"/>
    <property type="match status" value="1"/>
</dbReference>
<reference evidence="2 3" key="1">
    <citation type="journal article" date="2021" name="Commun. Biol.">
        <title>The genome of Shorea leprosula (Dipterocarpaceae) highlights the ecological relevance of drought in aseasonal tropical rainforests.</title>
        <authorList>
            <person name="Ng K.K.S."/>
            <person name="Kobayashi M.J."/>
            <person name="Fawcett J.A."/>
            <person name="Hatakeyama M."/>
            <person name="Paape T."/>
            <person name="Ng C.H."/>
            <person name="Ang C.C."/>
            <person name="Tnah L.H."/>
            <person name="Lee C.T."/>
            <person name="Nishiyama T."/>
            <person name="Sese J."/>
            <person name="O'Brien M.J."/>
            <person name="Copetti D."/>
            <person name="Mohd Noor M.I."/>
            <person name="Ong R.C."/>
            <person name="Putra M."/>
            <person name="Sireger I.Z."/>
            <person name="Indrioko S."/>
            <person name="Kosugi Y."/>
            <person name="Izuno A."/>
            <person name="Isagi Y."/>
            <person name="Lee S.L."/>
            <person name="Shimizu K.K."/>
        </authorList>
    </citation>
    <scope>NUCLEOTIDE SEQUENCE [LARGE SCALE GENOMIC DNA]</scope>
    <source>
        <strain evidence="2">214</strain>
    </source>
</reference>
<organism evidence="2 3">
    <name type="scientific">Rubroshorea leprosula</name>
    <dbReference type="NCBI Taxonomy" id="152421"/>
    <lineage>
        <taxon>Eukaryota</taxon>
        <taxon>Viridiplantae</taxon>
        <taxon>Streptophyta</taxon>
        <taxon>Embryophyta</taxon>
        <taxon>Tracheophyta</taxon>
        <taxon>Spermatophyta</taxon>
        <taxon>Magnoliopsida</taxon>
        <taxon>eudicotyledons</taxon>
        <taxon>Gunneridae</taxon>
        <taxon>Pentapetalae</taxon>
        <taxon>rosids</taxon>
        <taxon>malvids</taxon>
        <taxon>Malvales</taxon>
        <taxon>Dipterocarpaceae</taxon>
        <taxon>Rubroshorea</taxon>
    </lineage>
</organism>
<dbReference type="EMBL" id="BPVZ01000029">
    <property type="protein sequence ID" value="GKV08671.1"/>
    <property type="molecule type" value="Genomic_DNA"/>
</dbReference>
<dbReference type="PANTHER" id="PTHR43327">
    <property type="entry name" value="STOMATIN-LIKE PROTEIN 2, MITOCHONDRIAL"/>
    <property type="match status" value="1"/>
</dbReference>